<accession>A0A915E7C9</accession>
<proteinExistence type="predicted"/>
<dbReference type="WBParaSite" id="jg26531">
    <property type="protein sequence ID" value="jg26531"/>
    <property type="gene ID" value="jg26531"/>
</dbReference>
<dbReference type="Proteomes" id="UP000887574">
    <property type="component" value="Unplaced"/>
</dbReference>
<dbReference type="InterPro" id="IPR036869">
    <property type="entry name" value="J_dom_sf"/>
</dbReference>
<evidence type="ECO:0000313" key="1">
    <source>
        <dbReference type="Proteomes" id="UP000887574"/>
    </source>
</evidence>
<sequence>MHPDRLLSNIPAPEREMIESNYKRITDAWDTLKGEKSRATYDENLRVKKTKHRNGRQLVETAVIIGGTAIANGLIGIAAEELLSNHRNDATFISRGACRWEDRGWLICKGQCESEEWDAYKYHTGFLMDGSIGGYLTTDLPDKNFGGRCWIPWGYKAFCCKEDERDKTWAGRWISVMENVRARCSFYALPTQRILNVGRCGLISCIKNEERQMANITGDHCNQLFIYNMHGHAYPGYIQFEQQNITKNIWIKTA</sequence>
<protein>
    <submittedName>
        <fullName evidence="2">J domain-containing protein</fullName>
    </submittedName>
</protein>
<evidence type="ECO:0000313" key="2">
    <source>
        <dbReference type="WBParaSite" id="jg26531"/>
    </source>
</evidence>
<keyword evidence="1" id="KW-1185">Reference proteome</keyword>
<organism evidence="1 2">
    <name type="scientific">Ditylenchus dipsaci</name>
    <dbReference type="NCBI Taxonomy" id="166011"/>
    <lineage>
        <taxon>Eukaryota</taxon>
        <taxon>Metazoa</taxon>
        <taxon>Ecdysozoa</taxon>
        <taxon>Nematoda</taxon>
        <taxon>Chromadorea</taxon>
        <taxon>Rhabditida</taxon>
        <taxon>Tylenchina</taxon>
        <taxon>Tylenchomorpha</taxon>
        <taxon>Sphaerularioidea</taxon>
        <taxon>Anguinidae</taxon>
        <taxon>Anguininae</taxon>
        <taxon>Ditylenchus</taxon>
    </lineage>
</organism>
<dbReference type="SUPFAM" id="SSF46565">
    <property type="entry name" value="Chaperone J-domain"/>
    <property type="match status" value="1"/>
</dbReference>
<dbReference type="AlphaFoldDB" id="A0A915E7C9"/>
<reference evidence="2" key="1">
    <citation type="submission" date="2022-11" db="UniProtKB">
        <authorList>
            <consortium name="WormBaseParasite"/>
        </authorList>
    </citation>
    <scope>IDENTIFICATION</scope>
</reference>
<dbReference type="Gene3D" id="1.10.287.110">
    <property type="entry name" value="DnaJ domain"/>
    <property type="match status" value="1"/>
</dbReference>
<name>A0A915E7C9_9BILA</name>